<proteinExistence type="predicted"/>
<sequence length="67" mass="7109">MAECHAAKQARQYAGGSGEGTTSVYALQEIQASVRASEPTTGYLRKLVTSGKQVLRSPQMHESGVAQ</sequence>
<accession>A0A448XCB6</accession>
<dbReference type="AlphaFoldDB" id="A0A448XCB6"/>
<dbReference type="Proteomes" id="UP000784294">
    <property type="component" value="Unassembled WGS sequence"/>
</dbReference>
<comment type="caution">
    <text evidence="2">The sequence shown here is derived from an EMBL/GenBank/DDBJ whole genome shotgun (WGS) entry which is preliminary data.</text>
</comment>
<gene>
    <name evidence="2" type="ORF">PXEA_LOCUS26933</name>
</gene>
<feature type="region of interest" description="Disordered" evidence="1">
    <location>
        <begin position="1"/>
        <end position="20"/>
    </location>
</feature>
<organism evidence="2 3">
    <name type="scientific">Protopolystoma xenopodis</name>
    <dbReference type="NCBI Taxonomy" id="117903"/>
    <lineage>
        <taxon>Eukaryota</taxon>
        <taxon>Metazoa</taxon>
        <taxon>Spiralia</taxon>
        <taxon>Lophotrochozoa</taxon>
        <taxon>Platyhelminthes</taxon>
        <taxon>Monogenea</taxon>
        <taxon>Polyopisthocotylea</taxon>
        <taxon>Polystomatidea</taxon>
        <taxon>Polystomatidae</taxon>
        <taxon>Protopolystoma</taxon>
    </lineage>
</organism>
<evidence type="ECO:0000313" key="3">
    <source>
        <dbReference type="Proteomes" id="UP000784294"/>
    </source>
</evidence>
<keyword evidence="3" id="KW-1185">Reference proteome</keyword>
<evidence type="ECO:0000256" key="1">
    <source>
        <dbReference type="SAM" id="MobiDB-lite"/>
    </source>
</evidence>
<protein>
    <submittedName>
        <fullName evidence="2">Uncharacterized protein</fullName>
    </submittedName>
</protein>
<name>A0A448XCB6_9PLAT</name>
<dbReference type="EMBL" id="CAAALY010245884">
    <property type="protein sequence ID" value="VEL33493.1"/>
    <property type="molecule type" value="Genomic_DNA"/>
</dbReference>
<reference evidence="2" key="1">
    <citation type="submission" date="2018-11" db="EMBL/GenBank/DDBJ databases">
        <authorList>
            <consortium name="Pathogen Informatics"/>
        </authorList>
    </citation>
    <scope>NUCLEOTIDE SEQUENCE</scope>
</reference>
<evidence type="ECO:0000313" key="2">
    <source>
        <dbReference type="EMBL" id="VEL33493.1"/>
    </source>
</evidence>